<sequence>MSDDLSRHSGALYSPATPAVGAPPPHYQQQQQPIIPRWSRSRSIASTTSSRRRKRGKLHRAKRNARRLQKWVRKKVAGLTVMQKVLGVVVLVVGAVLGVLMLVFHRQILHGIMEPVAVKLRSWKAGWLLIFLLCFISAFPPLIGYSTAVTLSGFVYGFPTGWYIISTATILGATAAFITSRHLFRNFAQRMVATDRRFAALALTLQHDGVKLLCMIRLCPLPYSISNGALSTFPTVSPWAFMAATALASPKLLIHVWVGARLAVLAEQDEDKMDAKTKAINYGSIIFGVILGIGTGWIIYKRTLKRAHQLELEERAKLATAAATNRRRSGDVMPYSDVDDDDDVDGVRDLEAAETAGLITGLIEGEGTGVADLFRDLEEDEEDAVERELLGDETSEEEGERPVLLVQRESTDVGGKGRGGRDVPESQGKRDAGSLL</sequence>
<comment type="subcellular location">
    <subcellularLocation>
        <location evidence="2">Golgi apparatus membrane</location>
        <topology evidence="2">Multi-pass membrane protein</topology>
    </subcellularLocation>
</comment>
<dbReference type="GO" id="GO:0000139">
    <property type="term" value="C:Golgi membrane"/>
    <property type="evidence" value="ECO:0007669"/>
    <property type="project" value="UniProtKB-SubCell"/>
</dbReference>
<evidence type="ECO:0000256" key="2">
    <source>
        <dbReference type="ARBA" id="ARBA00004653"/>
    </source>
</evidence>
<comment type="function">
    <text evidence="1">Golgi membrane protein involved in vesicular trafficking and spindle migration.</text>
</comment>
<dbReference type="FunCoup" id="A0A4S2MZA5">
    <property type="interactions" value="113"/>
</dbReference>
<dbReference type="PANTHER" id="PTHR47549:SF1">
    <property type="entry name" value="GOLGI APPARATUS MEMBRANE PROTEIN TVP38"/>
    <property type="match status" value="1"/>
</dbReference>
<evidence type="ECO:0000256" key="3">
    <source>
        <dbReference type="ARBA" id="ARBA00008640"/>
    </source>
</evidence>
<feature type="compositionally biased region" description="Acidic residues" evidence="10">
    <location>
        <begin position="382"/>
        <end position="399"/>
    </location>
</feature>
<evidence type="ECO:0000313" key="13">
    <source>
        <dbReference type="EMBL" id="TGZ81953.1"/>
    </source>
</evidence>
<reference evidence="13 14" key="1">
    <citation type="submission" date="2019-04" db="EMBL/GenBank/DDBJ databases">
        <title>Comparative genomics and transcriptomics to analyze fruiting body development in filamentous ascomycetes.</title>
        <authorList>
            <consortium name="DOE Joint Genome Institute"/>
            <person name="Lutkenhaus R."/>
            <person name="Traeger S."/>
            <person name="Breuer J."/>
            <person name="Kuo A."/>
            <person name="Lipzen A."/>
            <person name="Pangilinan J."/>
            <person name="Dilworth D."/>
            <person name="Sandor L."/>
            <person name="Poggeler S."/>
            <person name="Barry K."/>
            <person name="Grigoriev I.V."/>
            <person name="Nowrousian M."/>
        </authorList>
    </citation>
    <scope>NUCLEOTIDE SEQUENCE [LARGE SCALE GENOMIC DNA]</scope>
    <source>
        <strain evidence="13 14">CBS 389.68</strain>
    </source>
</reference>
<feature type="transmembrane region" description="Helical" evidence="11">
    <location>
        <begin position="85"/>
        <end position="104"/>
    </location>
</feature>
<feature type="region of interest" description="Disordered" evidence="10">
    <location>
        <begin position="1"/>
        <end position="62"/>
    </location>
</feature>
<evidence type="ECO:0000256" key="1">
    <source>
        <dbReference type="ARBA" id="ARBA00002978"/>
    </source>
</evidence>
<keyword evidence="14" id="KW-1185">Reference proteome</keyword>
<name>A0A4S2MZA5_9PEZI</name>
<dbReference type="EMBL" id="ML220117">
    <property type="protein sequence ID" value="TGZ81953.1"/>
    <property type="molecule type" value="Genomic_DNA"/>
</dbReference>
<evidence type="ECO:0000259" key="12">
    <source>
        <dbReference type="Pfam" id="PF09335"/>
    </source>
</evidence>
<dbReference type="GO" id="GO:0000022">
    <property type="term" value="P:mitotic spindle elongation"/>
    <property type="evidence" value="ECO:0007669"/>
    <property type="project" value="TreeGrafter"/>
</dbReference>
<comment type="similarity">
    <text evidence="3">Belongs to the TVP38/TMEM64 family.</text>
</comment>
<keyword evidence="8" id="KW-0333">Golgi apparatus</keyword>
<dbReference type="GO" id="GO:0016192">
    <property type="term" value="P:vesicle-mediated transport"/>
    <property type="evidence" value="ECO:0007669"/>
    <property type="project" value="TreeGrafter"/>
</dbReference>
<dbReference type="AlphaFoldDB" id="A0A4S2MZA5"/>
<dbReference type="PANTHER" id="PTHR47549">
    <property type="entry name" value="GOLGI APPARATUS MEMBRANE PROTEIN TVP38-RELATED"/>
    <property type="match status" value="1"/>
</dbReference>
<evidence type="ECO:0000313" key="14">
    <source>
        <dbReference type="Proteomes" id="UP000298138"/>
    </source>
</evidence>
<accession>A0A4S2MZA5</accession>
<evidence type="ECO:0000256" key="7">
    <source>
        <dbReference type="ARBA" id="ARBA00022989"/>
    </source>
</evidence>
<evidence type="ECO:0000256" key="10">
    <source>
        <dbReference type="SAM" id="MobiDB-lite"/>
    </source>
</evidence>
<proteinExistence type="inferred from homology"/>
<evidence type="ECO:0000256" key="11">
    <source>
        <dbReference type="SAM" id="Phobius"/>
    </source>
</evidence>
<feature type="region of interest" description="Disordered" evidence="10">
    <location>
        <begin position="382"/>
        <end position="436"/>
    </location>
</feature>
<evidence type="ECO:0000256" key="5">
    <source>
        <dbReference type="ARBA" id="ARBA00020673"/>
    </source>
</evidence>
<feature type="compositionally biased region" description="Basic and acidic residues" evidence="10">
    <location>
        <begin position="419"/>
        <end position="436"/>
    </location>
</feature>
<organism evidence="13 14">
    <name type="scientific">Ascodesmis nigricans</name>
    <dbReference type="NCBI Taxonomy" id="341454"/>
    <lineage>
        <taxon>Eukaryota</taxon>
        <taxon>Fungi</taxon>
        <taxon>Dikarya</taxon>
        <taxon>Ascomycota</taxon>
        <taxon>Pezizomycotina</taxon>
        <taxon>Pezizomycetes</taxon>
        <taxon>Pezizales</taxon>
        <taxon>Ascodesmidaceae</taxon>
        <taxon>Ascodesmis</taxon>
    </lineage>
</organism>
<dbReference type="InterPro" id="IPR051076">
    <property type="entry name" value="Golgi_membrane_TVP38/TMEM64"/>
</dbReference>
<feature type="compositionally biased region" description="Low complexity" evidence="10">
    <location>
        <begin position="27"/>
        <end position="49"/>
    </location>
</feature>
<feature type="transmembrane region" description="Helical" evidence="11">
    <location>
        <begin position="279"/>
        <end position="300"/>
    </location>
</feature>
<feature type="transmembrane region" description="Helical" evidence="11">
    <location>
        <begin position="160"/>
        <end position="178"/>
    </location>
</feature>
<dbReference type="STRING" id="341454.A0A4S2MZA5"/>
<dbReference type="InterPro" id="IPR032816">
    <property type="entry name" value="VTT_dom"/>
</dbReference>
<gene>
    <name evidence="13" type="ORF">EX30DRAFT_240424</name>
</gene>
<dbReference type="OrthoDB" id="166803at2759"/>
<keyword evidence="7 11" id="KW-1133">Transmembrane helix</keyword>
<feature type="transmembrane region" description="Helical" evidence="11">
    <location>
        <begin position="125"/>
        <end position="148"/>
    </location>
</feature>
<keyword evidence="9 11" id="KW-0472">Membrane</keyword>
<feature type="domain" description="VTT" evidence="12">
    <location>
        <begin position="145"/>
        <end position="260"/>
    </location>
</feature>
<protein>
    <recommendedName>
        <fullName evidence="4">Golgi apparatus membrane protein TVP38</fullName>
    </recommendedName>
    <alternativeName>
        <fullName evidence="5">Golgi apparatus membrane protein tvp38</fullName>
    </alternativeName>
</protein>
<dbReference type="InParanoid" id="A0A4S2MZA5"/>
<evidence type="ECO:0000256" key="8">
    <source>
        <dbReference type="ARBA" id="ARBA00023034"/>
    </source>
</evidence>
<feature type="compositionally biased region" description="Basic residues" evidence="10">
    <location>
        <begin position="50"/>
        <end position="62"/>
    </location>
</feature>
<dbReference type="Pfam" id="PF09335">
    <property type="entry name" value="VTT_dom"/>
    <property type="match status" value="1"/>
</dbReference>
<evidence type="ECO:0000256" key="6">
    <source>
        <dbReference type="ARBA" id="ARBA00022692"/>
    </source>
</evidence>
<evidence type="ECO:0000256" key="4">
    <source>
        <dbReference type="ARBA" id="ARBA00013533"/>
    </source>
</evidence>
<evidence type="ECO:0000256" key="9">
    <source>
        <dbReference type="ARBA" id="ARBA00023136"/>
    </source>
</evidence>
<dbReference type="Proteomes" id="UP000298138">
    <property type="component" value="Unassembled WGS sequence"/>
</dbReference>
<keyword evidence="6 11" id="KW-0812">Transmembrane</keyword>